<evidence type="ECO:0000256" key="1">
    <source>
        <dbReference type="ARBA" id="ARBA00004651"/>
    </source>
</evidence>
<dbReference type="Pfam" id="PF07690">
    <property type="entry name" value="MFS_1"/>
    <property type="match status" value="1"/>
</dbReference>
<name>A0A543CJH6_9ACTN</name>
<dbReference type="InterPro" id="IPR036259">
    <property type="entry name" value="MFS_trans_sf"/>
</dbReference>
<feature type="transmembrane region" description="Helical" evidence="5">
    <location>
        <begin position="305"/>
        <end position="328"/>
    </location>
</feature>
<feature type="transmembrane region" description="Helical" evidence="5">
    <location>
        <begin position="367"/>
        <end position="385"/>
    </location>
</feature>
<proteinExistence type="predicted"/>
<keyword evidence="2 5" id="KW-0812">Transmembrane</keyword>
<dbReference type="InterPro" id="IPR052714">
    <property type="entry name" value="MFS_Exporter"/>
</dbReference>
<feature type="transmembrane region" description="Helical" evidence="5">
    <location>
        <begin position="223"/>
        <end position="244"/>
    </location>
</feature>
<feature type="transmembrane region" description="Helical" evidence="5">
    <location>
        <begin position="173"/>
        <end position="195"/>
    </location>
</feature>
<keyword evidence="4 5" id="KW-0472">Membrane</keyword>
<dbReference type="InterPro" id="IPR011701">
    <property type="entry name" value="MFS"/>
</dbReference>
<evidence type="ECO:0000256" key="4">
    <source>
        <dbReference type="ARBA" id="ARBA00023136"/>
    </source>
</evidence>
<feature type="transmembrane region" description="Helical" evidence="5">
    <location>
        <begin position="250"/>
        <end position="269"/>
    </location>
</feature>
<comment type="caution">
    <text evidence="7">The sequence shown here is derived from an EMBL/GenBank/DDBJ whole genome shotgun (WGS) entry which is preliminary data.</text>
</comment>
<dbReference type="GO" id="GO:0005886">
    <property type="term" value="C:plasma membrane"/>
    <property type="evidence" value="ECO:0007669"/>
    <property type="project" value="UniProtKB-SubCell"/>
</dbReference>
<comment type="subcellular location">
    <subcellularLocation>
        <location evidence="1">Cell membrane</location>
        <topology evidence="1">Multi-pass membrane protein</topology>
    </subcellularLocation>
</comment>
<organism evidence="7 8">
    <name type="scientific">Actinoallomurus bryophytorum</name>
    <dbReference type="NCBI Taxonomy" id="1490222"/>
    <lineage>
        <taxon>Bacteria</taxon>
        <taxon>Bacillati</taxon>
        <taxon>Actinomycetota</taxon>
        <taxon>Actinomycetes</taxon>
        <taxon>Streptosporangiales</taxon>
        <taxon>Thermomonosporaceae</taxon>
        <taxon>Actinoallomurus</taxon>
    </lineage>
</organism>
<keyword evidence="8" id="KW-1185">Reference proteome</keyword>
<feature type="domain" description="Major facilitator superfamily (MFS) profile" evidence="6">
    <location>
        <begin position="21"/>
        <end position="386"/>
    </location>
</feature>
<dbReference type="PROSITE" id="PS50850">
    <property type="entry name" value="MFS"/>
    <property type="match status" value="1"/>
</dbReference>
<evidence type="ECO:0000259" key="6">
    <source>
        <dbReference type="PROSITE" id="PS50850"/>
    </source>
</evidence>
<reference evidence="7 8" key="1">
    <citation type="submission" date="2019-06" db="EMBL/GenBank/DDBJ databases">
        <title>Sequencing the genomes of 1000 actinobacteria strains.</title>
        <authorList>
            <person name="Klenk H.-P."/>
        </authorList>
    </citation>
    <scope>NUCLEOTIDE SEQUENCE [LARGE SCALE GENOMIC DNA]</scope>
    <source>
        <strain evidence="7 8">DSM 102200</strain>
    </source>
</reference>
<dbReference type="CDD" id="cd17489">
    <property type="entry name" value="MFS_YfcJ_like"/>
    <property type="match status" value="1"/>
</dbReference>
<keyword evidence="3 5" id="KW-1133">Transmembrane helix</keyword>
<dbReference type="AlphaFoldDB" id="A0A543CJH6"/>
<dbReference type="EMBL" id="VFOZ01000001">
    <property type="protein sequence ID" value="TQL97215.1"/>
    <property type="molecule type" value="Genomic_DNA"/>
</dbReference>
<evidence type="ECO:0000256" key="2">
    <source>
        <dbReference type="ARBA" id="ARBA00022692"/>
    </source>
</evidence>
<feature type="transmembrane region" description="Helical" evidence="5">
    <location>
        <begin position="111"/>
        <end position="134"/>
    </location>
</feature>
<evidence type="ECO:0000256" key="3">
    <source>
        <dbReference type="ARBA" id="ARBA00022989"/>
    </source>
</evidence>
<dbReference type="InterPro" id="IPR020846">
    <property type="entry name" value="MFS_dom"/>
</dbReference>
<feature type="transmembrane region" description="Helical" evidence="5">
    <location>
        <begin position="281"/>
        <end position="299"/>
    </location>
</feature>
<evidence type="ECO:0000313" key="8">
    <source>
        <dbReference type="Proteomes" id="UP000316096"/>
    </source>
</evidence>
<dbReference type="GO" id="GO:0022857">
    <property type="term" value="F:transmembrane transporter activity"/>
    <property type="evidence" value="ECO:0007669"/>
    <property type="project" value="InterPro"/>
</dbReference>
<accession>A0A543CJH6</accession>
<feature type="transmembrane region" description="Helical" evidence="5">
    <location>
        <begin position="146"/>
        <end position="167"/>
    </location>
</feature>
<sequence length="403" mass="40142">MDITADAPASVAPRPRLLTLPLVLVFLTNFGAMTGFYLLLSVVPLFATSIGVGGVGAGMSTGALMLSTVAAELVTPALVARYGRRPVLTTGLVLLGAPALALPGASGLTAILVVCVVRGVGFAIMVVTVGALVAELVPASRRGEGLGLSGVVATVPAVVALPLGVWLANRVGYTPVFVAGAVTTLAGVVAVLCLPRGEARQEPGRSLGVLAGLRTPALARPSVVFSATAMAAGIVTTFVPAAVGGATGDVAVLALLVQAVAATASRWWAGRYGDRHGAARLLAPAVLVAAVGMLALVLVRNPAAVMVGMVLFGAGFGAAQSASLAAMFDRVRPTGYGAVSAVWNIAYDSGYGLGSIGFGLLAVHTGYPGAFALTALATISVLPLTRGGARAGKRSFESAPSEV</sequence>
<gene>
    <name evidence="7" type="ORF">FB559_2793</name>
</gene>
<evidence type="ECO:0000256" key="5">
    <source>
        <dbReference type="SAM" id="Phobius"/>
    </source>
</evidence>
<feature type="transmembrane region" description="Helical" evidence="5">
    <location>
        <begin position="87"/>
        <end position="105"/>
    </location>
</feature>
<dbReference type="Proteomes" id="UP000316096">
    <property type="component" value="Unassembled WGS sequence"/>
</dbReference>
<dbReference type="PANTHER" id="PTHR23531:SF1">
    <property type="entry name" value="QUINOLENE RESISTANCE PROTEIN NORA"/>
    <property type="match status" value="1"/>
</dbReference>
<evidence type="ECO:0000313" key="7">
    <source>
        <dbReference type="EMBL" id="TQL97215.1"/>
    </source>
</evidence>
<protein>
    <submittedName>
        <fullName evidence="7">Putative MFS family arabinose efflux permease</fullName>
    </submittedName>
</protein>
<dbReference type="PANTHER" id="PTHR23531">
    <property type="entry name" value="QUINOLENE RESISTANCE PROTEIN NORA"/>
    <property type="match status" value="1"/>
</dbReference>
<dbReference type="SUPFAM" id="SSF103473">
    <property type="entry name" value="MFS general substrate transporter"/>
    <property type="match status" value="1"/>
</dbReference>
<dbReference type="Gene3D" id="1.20.1250.20">
    <property type="entry name" value="MFS general substrate transporter like domains"/>
    <property type="match status" value="1"/>
</dbReference>
<feature type="transmembrane region" description="Helical" evidence="5">
    <location>
        <begin position="340"/>
        <end position="361"/>
    </location>
</feature>
<feature type="transmembrane region" description="Helical" evidence="5">
    <location>
        <begin position="17"/>
        <end position="39"/>
    </location>
</feature>
<dbReference type="OrthoDB" id="5189108at2"/>